<sequence>MSTILLRDIEERDNAALADLIRNVFREFKIDRPGTVYTDPTTDALYQLFRTPGGQYLVAEEDGQIIGGCGVFPTPGLPEGCAELVKFYLAAETRGKGVGYQLLQRNLTLAQELGYRQLYLESFPELGKAVSMYEKAGFQPLPHALGNSGHYACTIWMLKDLAEQQEAPAF</sequence>
<accession>A0ABR6VMN0</accession>
<feature type="domain" description="N-acetyltransferase" evidence="3">
    <location>
        <begin position="4"/>
        <end position="162"/>
    </location>
</feature>
<dbReference type="Gene3D" id="3.40.630.30">
    <property type="match status" value="1"/>
</dbReference>
<dbReference type="CDD" id="cd04301">
    <property type="entry name" value="NAT_SF"/>
    <property type="match status" value="1"/>
</dbReference>
<protein>
    <submittedName>
        <fullName evidence="4">GNAT family N-acetyltransferase</fullName>
    </submittedName>
</protein>
<dbReference type="SUPFAM" id="SSF55729">
    <property type="entry name" value="Acyl-CoA N-acyltransferases (Nat)"/>
    <property type="match status" value="1"/>
</dbReference>
<reference evidence="4 5" key="1">
    <citation type="journal article" date="2019" name="Int. J. Syst. Evol. Microbiol.">
        <title>Rufibacter sediminis sp. nov., isolated from freshwater lake sediment.</title>
        <authorList>
            <person name="Qu J.H."/>
            <person name="Zhang L.J."/>
            <person name="Fu Y.H."/>
            <person name="Li H.F."/>
        </authorList>
    </citation>
    <scope>NUCLEOTIDE SEQUENCE [LARGE SCALE GENOMIC DNA]</scope>
    <source>
        <strain evidence="4 5">H-1</strain>
    </source>
</reference>
<keyword evidence="2" id="KW-0012">Acyltransferase</keyword>
<dbReference type="PANTHER" id="PTHR43877:SF2">
    <property type="entry name" value="AMINOALKYLPHOSPHONATE N-ACETYLTRANSFERASE-RELATED"/>
    <property type="match status" value="1"/>
</dbReference>
<dbReference type="InterPro" id="IPR016181">
    <property type="entry name" value="Acyl_CoA_acyltransferase"/>
</dbReference>
<evidence type="ECO:0000259" key="3">
    <source>
        <dbReference type="PROSITE" id="PS51186"/>
    </source>
</evidence>
<evidence type="ECO:0000256" key="1">
    <source>
        <dbReference type="ARBA" id="ARBA00022679"/>
    </source>
</evidence>
<dbReference type="RefSeq" id="WP_186632108.1">
    <property type="nucleotide sequence ID" value="NZ_JACOAF010000004.1"/>
</dbReference>
<gene>
    <name evidence="4" type="ORF">H7U12_02055</name>
</gene>
<dbReference type="EMBL" id="JACOAF010000004">
    <property type="protein sequence ID" value="MBC3538445.1"/>
    <property type="molecule type" value="Genomic_DNA"/>
</dbReference>
<dbReference type="Proteomes" id="UP000659698">
    <property type="component" value="Unassembled WGS sequence"/>
</dbReference>
<keyword evidence="1" id="KW-0808">Transferase</keyword>
<dbReference type="PANTHER" id="PTHR43877">
    <property type="entry name" value="AMINOALKYLPHOSPHONATE N-ACETYLTRANSFERASE-RELATED-RELATED"/>
    <property type="match status" value="1"/>
</dbReference>
<evidence type="ECO:0000313" key="4">
    <source>
        <dbReference type="EMBL" id="MBC3538445.1"/>
    </source>
</evidence>
<dbReference type="InterPro" id="IPR050832">
    <property type="entry name" value="Bact_Acetyltransf"/>
</dbReference>
<dbReference type="InterPro" id="IPR000182">
    <property type="entry name" value="GNAT_dom"/>
</dbReference>
<evidence type="ECO:0000313" key="5">
    <source>
        <dbReference type="Proteomes" id="UP000659698"/>
    </source>
</evidence>
<keyword evidence="5" id="KW-1185">Reference proteome</keyword>
<organism evidence="4 5">
    <name type="scientific">Rufibacter sediminis</name>
    <dbReference type="NCBI Taxonomy" id="2762756"/>
    <lineage>
        <taxon>Bacteria</taxon>
        <taxon>Pseudomonadati</taxon>
        <taxon>Bacteroidota</taxon>
        <taxon>Cytophagia</taxon>
        <taxon>Cytophagales</taxon>
        <taxon>Hymenobacteraceae</taxon>
        <taxon>Rufibacter</taxon>
    </lineage>
</organism>
<name>A0ABR6VMN0_9BACT</name>
<dbReference type="Pfam" id="PF00583">
    <property type="entry name" value="Acetyltransf_1"/>
    <property type="match status" value="1"/>
</dbReference>
<dbReference type="PROSITE" id="PS51186">
    <property type="entry name" value="GNAT"/>
    <property type="match status" value="1"/>
</dbReference>
<evidence type="ECO:0000256" key="2">
    <source>
        <dbReference type="ARBA" id="ARBA00023315"/>
    </source>
</evidence>
<proteinExistence type="predicted"/>
<comment type="caution">
    <text evidence="4">The sequence shown here is derived from an EMBL/GenBank/DDBJ whole genome shotgun (WGS) entry which is preliminary data.</text>
</comment>